<dbReference type="Proteomes" id="UP000077202">
    <property type="component" value="Unassembled WGS sequence"/>
</dbReference>
<proteinExistence type="predicted"/>
<organism evidence="1 2">
    <name type="scientific">Marchantia polymorpha subsp. ruderalis</name>
    <dbReference type="NCBI Taxonomy" id="1480154"/>
    <lineage>
        <taxon>Eukaryota</taxon>
        <taxon>Viridiplantae</taxon>
        <taxon>Streptophyta</taxon>
        <taxon>Embryophyta</taxon>
        <taxon>Marchantiophyta</taxon>
        <taxon>Marchantiopsida</taxon>
        <taxon>Marchantiidae</taxon>
        <taxon>Marchantiales</taxon>
        <taxon>Marchantiaceae</taxon>
        <taxon>Marchantia</taxon>
    </lineage>
</organism>
<evidence type="ECO:0000313" key="1">
    <source>
        <dbReference type="EMBL" id="OAE25196.1"/>
    </source>
</evidence>
<keyword evidence="2" id="KW-1185">Reference proteome</keyword>
<sequence>MATGLNNSQSQSHMDTINEDEFDIHVVAYRSFQQIFVPRGLAKLEKILETWTAETDKEVQARLVKRLERKPSSKISSLAAGKSLLACMSVTSVVQMVAGVHAGGNRQLWH</sequence>
<dbReference type="EMBL" id="LVLJ01002385">
    <property type="protein sequence ID" value="OAE25196.1"/>
    <property type="molecule type" value="Genomic_DNA"/>
</dbReference>
<comment type="caution">
    <text evidence="1">The sequence shown here is derived from an EMBL/GenBank/DDBJ whole genome shotgun (WGS) entry which is preliminary data.</text>
</comment>
<accession>A0A176VZ74</accession>
<reference evidence="1" key="1">
    <citation type="submission" date="2016-03" db="EMBL/GenBank/DDBJ databases">
        <title>Mechanisms controlling the formation of the plant cell surface in tip-growing cells are functionally conserved among land plants.</title>
        <authorList>
            <person name="Honkanen S."/>
            <person name="Jones V.A."/>
            <person name="Morieri G."/>
            <person name="Champion C."/>
            <person name="Hetherington A.J."/>
            <person name="Kelly S."/>
            <person name="Saint-Marcoux D."/>
            <person name="Proust H."/>
            <person name="Prescott H."/>
            <person name="Dolan L."/>
        </authorList>
    </citation>
    <scope>NUCLEOTIDE SEQUENCE [LARGE SCALE GENOMIC DNA]</scope>
    <source>
        <tissue evidence="1">Whole gametophyte</tissue>
    </source>
</reference>
<gene>
    <name evidence="1" type="ORF">AXG93_925s1070</name>
</gene>
<name>A0A176VZ74_MARPO</name>
<protein>
    <submittedName>
        <fullName evidence="1">Uncharacterized protein</fullName>
    </submittedName>
</protein>
<dbReference type="AlphaFoldDB" id="A0A176VZ74"/>
<evidence type="ECO:0000313" key="2">
    <source>
        <dbReference type="Proteomes" id="UP000077202"/>
    </source>
</evidence>